<keyword evidence="4 8" id="KW-0732">Signal</keyword>
<dbReference type="GO" id="GO:0030327">
    <property type="term" value="P:prenylated protein catabolic process"/>
    <property type="evidence" value="ECO:0007669"/>
    <property type="project" value="TreeGrafter"/>
</dbReference>
<comment type="similarity">
    <text evidence="2">Belongs to the prenylcysteine oxidase family.</text>
</comment>
<feature type="domain" description="Prenylcysteine lyase" evidence="9">
    <location>
        <begin position="119"/>
        <end position="446"/>
    </location>
</feature>
<dbReference type="AlphaFoldDB" id="T0QBE2"/>
<sequence length="462" mass="49468">MLRGFLLGLAVAALNCVVAEPPHVCIVGSGIAGASAAHFLADAGVRLSVFEKEGHVGGRMHAFPYRGVKIEAGGTIIHVNNKYMVGFAQRLGLTLVKPGQFIDGTLRMGIFTGDDFALETSTSSYVTMAKMLWRYGPLNLKRMKNIVQKTLDKFDAIYTLQDAGAAYASPTDLLAALGLLETTKTSLEAIMVANGVSPRLINELMASITRVNYGQNTTMSGFGGLVGLAGSGDDLRAIVGGDYQIPEGLLREANADVYLNTTITSITPATDGTFELMTSGGSGATCSAVVIAAPLELSNVALPSQVHIAPRRFQMTYTTFVQGELHSAYFQRPSDVPETILTTENTSLPFSSIGLQYRKDGVSLYKVFSRAPMTPAVLATFFEPRFEIVQTYPWAAYPTFHVPEVFGPFEVLPGLVYPNAIENAASAMEMSALSGRNAAHLLLAHLQLPATTASFAHIKDEL</sequence>
<evidence type="ECO:0000259" key="9">
    <source>
        <dbReference type="Pfam" id="PF07156"/>
    </source>
</evidence>
<keyword evidence="6" id="KW-0560">Oxidoreductase</keyword>
<evidence type="ECO:0000313" key="11">
    <source>
        <dbReference type="Proteomes" id="UP000030762"/>
    </source>
</evidence>
<proteinExistence type="inferred from homology"/>
<evidence type="ECO:0000256" key="3">
    <source>
        <dbReference type="ARBA" id="ARBA00022630"/>
    </source>
</evidence>
<gene>
    <name evidence="10" type="ORF">SDRG_07458</name>
</gene>
<evidence type="ECO:0000256" key="1">
    <source>
        <dbReference type="ARBA" id="ARBA00001974"/>
    </source>
</evidence>
<evidence type="ECO:0000256" key="5">
    <source>
        <dbReference type="ARBA" id="ARBA00022827"/>
    </source>
</evidence>
<evidence type="ECO:0000256" key="2">
    <source>
        <dbReference type="ARBA" id="ARBA00009967"/>
    </source>
</evidence>
<keyword evidence="11" id="KW-1185">Reference proteome</keyword>
<evidence type="ECO:0000256" key="8">
    <source>
        <dbReference type="SAM" id="SignalP"/>
    </source>
</evidence>
<dbReference type="InParanoid" id="T0QBE2"/>
<dbReference type="EMBL" id="JH767152">
    <property type="protein sequence ID" value="EQC35229.1"/>
    <property type="molecule type" value="Genomic_DNA"/>
</dbReference>
<evidence type="ECO:0000256" key="4">
    <source>
        <dbReference type="ARBA" id="ARBA00022729"/>
    </source>
</evidence>
<dbReference type="InterPro" id="IPR036188">
    <property type="entry name" value="FAD/NAD-bd_sf"/>
</dbReference>
<evidence type="ECO:0000256" key="7">
    <source>
        <dbReference type="ARBA" id="ARBA00023180"/>
    </source>
</evidence>
<dbReference type="OMA" id="SIGIWDG"/>
<feature type="chain" id="PRO_5004583186" description="Prenylcysteine lyase domain-containing protein" evidence="8">
    <location>
        <begin position="20"/>
        <end position="462"/>
    </location>
</feature>
<dbReference type="Proteomes" id="UP000030762">
    <property type="component" value="Unassembled WGS sequence"/>
</dbReference>
<keyword evidence="3" id="KW-0285">Flavoprotein</keyword>
<evidence type="ECO:0000313" key="10">
    <source>
        <dbReference type="EMBL" id="EQC35229.1"/>
    </source>
</evidence>
<dbReference type="Gene3D" id="3.50.50.60">
    <property type="entry name" value="FAD/NAD(P)-binding domain"/>
    <property type="match status" value="1"/>
</dbReference>
<feature type="signal peptide" evidence="8">
    <location>
        <begin position="1"/>
        <end position="19"/>
    </location>
</feature>
<dbReference type="Pfam" id="PF13450">
    <property type="entry name" value="NAD_binding_8"/>
    <property type="match status" value="1"/>
</dbReference>
<dbReference type="eggNOG" id="ENOG502QSHJ">
    <property type="taxonomic scope" value="Eukaryota"/>
</dbReference>
<dbReference type="Pfam" id="PF07156">
    <property type="entry name" value="Prenylcys_lyase"/>
    <property type="match status" value="1"/>
</dbReference>
<reference evidence="10 11" key="1">
    <citation type="submission" date="2012-04" db="EMBL/GenBank/DDBJ databases">
        <title>The Genome Sequence of Saprolegnia declina VS20.</title>
        <authorList>
            <consortium name="The Broad Institute Genome Sequencing Platform"/>
            <person name="Russ C."/>
            <person name="Nusbaum C."/>
            <person name="Tyler B."/>
            <person name="van West P."/>
            <person name="Dieguez-Uribeondo J."/>
            <person name="de Bruijn I."/>
            <person name="Tripathy S."/>
            <person name="Jiang R."/>
            <person name="Young S.K."/>
            <person name="Zeng Q."/>
            <person name="Gargeya S."/>
            <person name="Fitzgerald M."/>
            <person name="Haas B."/>
            <person name="Abouelleil A."/>
            <person name="Alvarado L."/>
            <person name="Arachchi H.M."/>
            <person name="Berlin A."/>
            <person name="Chapman S.B."/>
            <person name="Goldberg J."/>
            <person name="Griggs A."/>
            <person name="Gujja S."/>
            <person name="Hansen M."/>
            <person name="Howarth C."/>
            <person name="Imamovic A."/>
            <person name="Larimer J."/>
            <person name="McCowen C."/>
            <person name="Montmayeur A."/>
            <person name="Murphy C."/>
            <person name="Neiman D."/>
            <person name="Pearson M."/>
            <person name="Priest M."/>
            <person name="Roberts A."/>
            <person name="Saif S."/>
            <person name="Shea T."/>
            <person name="Sisk P."/>
            <person name="Sykes S."/>
            <person name="Wortman J."/>
            <person name="Nusbaum C."/>
            <person name="Birren B."/>
        </authorList>
    </citation>
    <scope>NUCLEOTIDE SEQUENCE [LARGE SCALE GENOMIC DNA]</scope>
    <source>
        <strain evidence="10 11">VS20</strain>
    </source>
</reference>
<dbReference type="InterPro" id="IPR017046">
    <property type="entry name" value="Prenylcysteine_Oxase1"/>
</dbReference>
<dbReference type="GeneID" id="19948185"/>
<dbReference type="PANTHER" id="PTHR15944">
    <property type="entry name" value="FARNESYLCYSTEINE LYASE"/>
    <property type="match status" value="1"/>
</dbReference>
<dbReference type="OrthoDB" id="437369at2759"/>
<dbReference type="VEuPathDB" id="FungiDB:SDRG_07458"/>
<accession>T0QBE2</accession>
<dbReference type="GO" id="GO:0001735">
    <property type="term" value="F:prenylcysteine oxidase activity"/>
    <property type="evidence" value="ECO:0007669"/>
    <property type="project" value="InterPro"/>
</dbReference>
<evidence type="ECO:0000256" key="6">
    <source>
        <dbReference type="ARBA" id="ARBA00023002"/>
    </source>
</evidence>
<comment type="cofactor">
    <cofactor evidence="1">
        <name>FAD</name>
        <dbReference type="ChEBI" id="CHEBI:57692"/>
    </cofactor>
</comment>
<dbReference type="PANTHER" id="PTHR15944:SF0">
    <property type="entry name" value="PRENYLCYSTEINE LYASE DOMAIN-CONTAINING PROTEIN"/>
    <property type="match status" value="1"/>
</dbReference>
<dbReference type="STRING" id="1156394.T0QBE2"/>
<dbReference type="SUPFAM" id="SSF51905">
    <property type="entry name" value="FAD/NAD(P)-binding domain"/>
    <property type="match status" value="1"/>
</dbReference>
<keyword evidence="5" id="KW-0274">FAD</keyword>
<name>T0QBE2_SAPDV</name>
<organism evidence="10 11">
    <name type="scientific">Saprolegnia diclina (strain VS20)</name>
    <dbReference type="NCBI Taxonomy" id="1156394"/>
    <lineage>
        <taxon>Eukaryota</taxon>
        <taxon>Sar</taxon>
        <taxon>Stramenopiles</taxon>
        <taxon>Oomycota</taxon>
        <taxon>Saprolegniomycetes</taxon>
        <taxon>Saprolegniales</taxon>
        <taxon>Saprolegniaceae</taxon>
        <taxon>Saprolegnia</taxon>
    </lineage>
</organism>
<dbReference type="RefSeq" id="XP_008611513.1">
    <property type="nucleotide sequence ID" value="XM_008613291.1"/>
</dbReference>
<protein>
    <recommendedName>
        <fullName evidence="9">Prenylcysteine lyase domain-containing protein</fullName>
    </recommendedName>
</protein>
<dbReference type="GO" id="GO:0030328">
    <property type="term" value="P:prenylcysteine catabolic process"/>
    <property type="evidence" value="ECO:0007669"/>
    <property type="project" value="InterPro"/>
</dbReference>
<keyword evidence="7" id="KW-0325">Glycoprotein</keyword>
<dbReference type="InterPro" id="IPR010795">
    <property type="entry name" value="Prenylcys_lyase"/>
</dbReference>